<dbReference type="Pfam" id="PF08220">
    <property type="entry name" value="HTH_DeoR"/>
    <property type="match status" value="1"/>
</dbReference>
<evidence type="ECO:0000313" key="5">
    <source>
        <dbReference type="EMBL" id="TPN87009.1"/>
    </source>
</evidence>
<gene>
    <name evidence="5" type="ORF">FHK87_05300</name>
</gene>
<comment type="caution">
    <text evidence="5">The sequence shown here is derived from an EMBL/GenBank/DDBJ whole genome shotgun (WGS) entry which is preliminary data.</text>
</comment>
<dbReference type="OrthoDB" id="9797223at2"/>
<dbReference type="Gene3D" id="3.40.50.1360">
    <property type="match status" value="1"/>
</dbReference>
<dbReference type="EMBL" id="VFWZ01000002">
    <property type="protein sequence ID" value="TPN87009.1"/>
    <property type="molecule type" value="Genomic_DNA"/>
</dbReference>
<keyword evidence="3" id="KW-0804">Transcription</keyword>
<evidence type="ECO:0000259" key="4">
    <source>
        <dbReference type="PROSITE" id="PS51000"/>
    </source>
</evidence>
<evidence type="ECO:0000256" key="2">
    <source>
        <dbReference type="ARBA" id="ARBA00023125"/>
    </source>
</evidence>
<evidence type="ECO:0000313" key="6">
    <source>
        <dbReference type="Proteomes" id="UP000315540"/>
    </source>
</evidence>
<dbReference type="PANTHER" id="PTHR30363">
    <property type="entry name" value="HTH-TYPE TRANSCRIPTIONAL REGULATOR SRLR-RELATED"/>
    <property type="match status" value="1"/>
</dbReference>
<dbReference type="InterPro" id="IPR018356">
    <property type="entry name" value="Tscrpt_reg_HTH_DeoR_CS"/>
</dbReference>
<keyword evidence="1" id="KW-0805">Transcription regulation</keyword>
<dbReference type="InterPro" id="IPR036390">
    <property type="entry name" value="WH_DNA-bd_sf"/>
</dbReference>
<organism evidence="5 6">
    <name type="scientific">Aquimarina algicola</name>
    <dbReference type="NCBI Taxonomy" id="2589995"/>
    <lineage>
        <taxon>Bacteria</taxon>
        <taxon>Pseudomonadati</taxon>
        <taxon>Bacteroidota</taxon>
        <taxon>Flavobacteriia</taxon>
        <taxon>Flavobacteriales</taxon>
        <taxon>Flavobacteriaceae</taxon>
        <taxon>Aquimarina</taxon>
    </lineage>
</organism>
<keyword evidence="6" id="KW-1185">Reference proteome</keyword>
<dbReference type="InterPro" id="IPR050313">
    <property type="entry name" value="Carb_Metab_HTH_regulators"/>
</dbReference>
<dbReference type="GO" id="GO:0003677">
    <property type="term" value="F:DNA binding"/>
    <property type="evidence" value="ECO:0007669"/>
    <property type="project" value="UniProtKB-KW"/>
</dbReference>
<dbReference type="InterPro" id="IPR014036">
    <property type="entry name" value="DeoR-like_C"/>
</dbReference>
<dbReference type="InterPro" id="IPR036388">
    <property type="entry name" value="WH-like_DNA-bd_sf"/>
</dbReference>
<keyword evidence="2" id="KW-0238">DNA-binding</keyword>
<evidence type="ECO:0000256" key="1">
    <source>
        <dbReference type="ARBA" id="ARBA00023015"/>
    </source>
</evidence>
<dbReference type="SMART" id="SM01134">
    <property type="entry name" value="DeoRC"/>
    <property type="match status" value="1"/>
</dbReference>
<feature type="domain" description="HTH deoR-type" evidence="4">
    <location>
        <begin position="1"/>
        <end position="55"/>
    </location>
</feature>
<evidence type="ECO:0000256" key="3">
    <source>
        <dbReference type="ARBA" id="ARBA00023163"/>
    </source>
</evidence>
<dbReference type="RefSeq" id="WP_140590973.1">
    <property type="nucleotide sequence ID" value="NZ_VFWZ01000002.1"/>
</dbReference>
<reference evidence="5 6" key="1">
    <citation type="submission" date="2019-06" db="EMBL/GenBank/DDBJ databases">
        <authorList>
            <person name="Meng X."/>
        </authorList>
    </citation>
    <scope>NUCLEOTIDE SEQUENCE [LARGE SCALE GENOMIC DNA]</scope>
    <source>
        <strain evidence="5 6">M625</strain>
    </source>
</reference>
<dbReference type="Gene3D" id="1.10.10.10">
    <property type="entry name" value="Winged helix-like DNA-binding domain superfamily/Winged helix DNA-binding domain"/>
    <property type="match status" value="1"/>
</dbReference>
<sequence length="251" mass="27735">MKRHQIILDKLNQEKHITVLELCMTLGVSAVTIRKDLKLLEEKNLLFRTHGGASLKNPYANDRPVTEKEKLSVTQKTGIANAAATFITDNDSILIASGTTVQALAKAIDVEKRLTVVTSSLNVALELTKNKNIEILQLGGYVRHNSSSVFGDHALQILENMSCSKLFMGVDGIDLNYGLTTTNLEEARLNKKMMASANKIVVLVDSSKFGKRSFAKICELTQVDHIITDKDISKKTVRKIEEKGINITIVE</sequence>
<dbReference type="Proteomes" id="UP000315540">
    <property type="component" value="Unassembled WGS sequence"/>
</dbReference>
<dbReference type="Pfam" id="PF00455">
    <property type="entry name" value="DeoRC"/>
    <property type="match status" value="1"/>
</dbReference>
<accession>A0A504JJS6</accession>
<dbReference type="SUPFAM" id="SSF46785">
    <property type="entry name" value="Winged helix' DNA-binding domain"/>
    <property type="match status" value="1"/>
</dbReference>
<dbReference type="InterPro" id="IPR001034">
    <property type="entry name" value="DeoR_HTH"/>
</dbReference>
<dbReference type="SMART" id="SM00420">
    <property type="entry name" value="HTH_DEOR"/>
    <property type="match status" value="1"/>
</dbReference>
<dbReference type="SUPFAM" id="SSF100950">
    <property type="entry name" value="NagB/RpiA/CoA transferase-like"/>
    <property type="match status" value="1"/>
</dbReference>
<dbReference type="PANTHER" id="PTHR30363:SF44">
    <property type="entry name" value="AGA OPERON TRANSCRIPTIONAL REPRESSOR-RELATED"/>
    <property type="match status" value="1"/>
</dbReference>
<dbReference type="InterPro" id="IPR037171">
    <property type="entry name" value="NagB/RpiA_transferase-like"/>
</dbReference>
<dbReference type="PROSITE" id="PS51000">
    <property type="entry name" value="HTH_DEOR_2"/>
    <property type="match status" value="1"/>
</dbReference>
<protein>
    <submittedName>
        <fullName evidence="5">DeoR/GlpR transcriptional regulator</fullName>
    </submittedName>
</protein>
<dbReference type="GO" id="GO:0003700">
    <property type="term" value="F:DNA-binding transcription factor activity"/>
    <property type="evidence" value="ECO:0007669"/>
    <property type="project" value="InterPro"/>
</dbReference>
<name>A0A504JJS6_9FLAO</name>
<dbReference type="PRINTS" id="PR00037">
    <property type="entry name" value="HTHLACR"/>
</dbReference>
<proteinExistence type="predicted"/>
<dbReference type="AlphaFoldDB" id="A0A504JJS6"/>
<dbReference type="PROSITE" id="PS00894">
    <property type="entry name" value="HTH_DEOR_1"/>
    <property type="match status" value="1"/>
</dbReference>